<comment type="caution">
    <text evidence="1">The sequence shown here is derived from an EMBL/GenBank/DDBJ whole genome shotgun (WGS) entry which is preliminary data.</text>
</comment>
<dbReference type="RefSeq" id="WP_109653504.1">
    <property type="nucleotide sequence ID" value="NZ_CP059089.1"/>
</dbReference>
<protein>
    <submittedName>
        <fullName evidence="1">Uncharacterized protein</fullName>
    </submittedName>
</protein>
<reference evidence="1 2" key="1">
    <citation type="submission" date="2018-05" db="EMBL/GenBank/DDBJ databases">
        <title>Genomic Encyclopedia of Type Strains, Phase IV (KMG-V): Genome sequencing to study the core and pangenomes of soil and plant-associated prokaryotes.</title>
        <authorList>
            <person name="Whitman W."/>
        </authorList>
    </citation>
    <scope>NUCLEOTIDE SEQUENCE [LARGE SCALE GENOMIC DNA]</scope>
    <source>
        <strain evidence="1 2">PNG 92-11</strain>
    </source>
</reference>
<evidence type="ECO:0000313" key="2">
    <source>
        <dbReference type="Proteomes" id="UP000245996"/>
    </source>
</evidence>
<name>A0ABD6XN65_ENTAG</name>
<dbReference type="Proteomes" id="UP000245996">
    <property type="component" value="Unassembled WGS sequence"/>
</dbReference>
<proteinExistence type="predicted"/>
<sequence>MNNISGLTLLANQSTIQWGFMGEAFTLTLSGIDQVLVDESRDLIFILDQKESLPERLTIINAQGKILSSFSPPDGGGFYYMTVDSKKEVLIVCVFTGKIDGWSDWHFFFHQQTNQLVRLSRAY</sequence>
<gene>
    <name evidence="1" type="ORF">C7430_1118</name>
</gene>
<evidence type="ECO:0000313" key="1">
    <source>
        <dbReference type="EMBL" id="PWJ76395.1"/>
    </source>
</evidence>
<accession>A0ABD6XN65</accession>
<organism evidence="1 2">
    <name type="scientific">Enterobacter agglomerans</name>
    <name type="common">Erwinia herbicola</name>
    <name type="synonym">Pantoea agglomerans</name>
    <dbReference type="NCBI Taxonomy" id="549"/>
    <lineage>
        <taxon>Bacteria</taxon>
        <taxon>Pseudomonadati</taxon>
        <taxon>Pseudomonadota</taxon>
        <taxon>Gammaproteobacteria</taxon>
        <taxon>Enterobacterales</taxon>
        <taxon>Erwiniaceae</taxon>
        <taxon>Pantoea</taxon>
        <taxon>Pantoea agglomerans group</taxon>
    </lineage>
</organism>
<dbReference type="AlphaFoldDB" id="A0ABD6XN65"/>
<dbReference type="EMBL" id="QGHE01000011">
    <property type="protein sequence ID" value="PWJ76395.1"/>
    <property type="molecule type" value="Genomic_DNA"/>
</dbReference>